<name>A0ABR0B2H4_9CRUS</name>
<evidence type="ECO:0000313" key="1">
    <source>
        <dbReference type="EMBL" id="KAK4035902.1"/>
    </source>
</evidence>
<dbReference type="Proteomes" id="UP001234178">
    <property type="component" value="Unassembled WGS sequence"/>
</dbReference>
<sequence>MLLPATPFTVVYYTATETNKYYVAPSYYTTAAPSYNTEPNYYTTTSSPLHSTLRPQNTTRLQVTTLKPTPHTPSQTTTPMLHKTMLLPFIIPLRPGVLRYTIDIFQEKAFCIKIEGNDNRKTGGNEPAARDVQRVLHHEGGDHDLKIMSVIWS</sequence>
<gene>
    <name evidence="1" type="ORF">OUZ56_027981</name>
</gene>
<reference evidence="1 2" key="1">
    <citation type="journal article" date="2023" name="Nucleic Acids Res.">
        <title>The hologenome of Daphnia magna reveals possible DNA methylation and microbiome-mediated evolution of the host genome.</title>
        <authorList>
            <person name="Chaturvedi A."/>
            <person name="Li X."/>
            <person name="Dhandapani V."/>
            <person name="Marshall H."/>
            <person name="Kissane S."/>
            <person name="Cuenca-Cambronero M."/>
            <person name="Asole G."/>
            <person name="Calvet F."/>
            <person name="Ruiz-Romero M."/>
            <person name="Marangio P."/>
            <person name="Guigo R."/>
            <person name="Rago D."/>
            <person name="Mirbahai L."/>
            <person name="Eastwood N."/>
            <person name="Colbourne J.K."/>
            <person name="Zhou J."/>
            <person name="Mallon E."/>
            <person name="Orsini L."/>
        </authorList>
    </citation>
    <scope>NUCLEOTIDE SEQUENCE [LARGE SCALE GENOMIC DNA]</scope>
    <source>
        <strain evidence="1">LRV0_1</strain>
    </source>
</reference>
<protein>
    <submittedName>
        <fullName evidence="1">Uncharacterized protein</fullName>
    </submittedName>
</protein>
<proteinExistence type="predicted"/>
<comment type="caution">
    <text evidence="1">The sequence shown here is derived from an EMBL/GenBank/DDBJ whole genome shotgun (WGS) entry which is preliminary data.</text>
</comment>
<keyword evidence="2" id="KW-1185">Reference proteome</keyword>
<organism evidence="1 2">
    <name type="scientific">Daphnia magna</name>
    <dbReference type="NCBI Taxonomy" id="35525"/>
    <lineage>
        <taxon>Eukaryota</taxon>
        <taxon>Metazoa</taxon>
        <taxon>Ecdysozoa</taxon>
        <taxon>Arthropoda</taxon>
        <taxon>Crustacea</taxon>
        <taxon>Branchiopoda</taxon>
        <taxon>Diplostraca</taxon>
        <taxon>Cladocera</taxon>
        <taxon>Anomopoda</taxon>
        <taxon>Daphniidae</taxon>
        <taxon>Daphnia</taxon>
    </lineage>
</organism>
<dbReference type="EMBL" id="JAOYFB010000040">
    <property type="protein sequence ID" value="KAK4035902.1"/>
    <property type="molecule type" value="Genomic_DNA"/>
</dbReference>
<accession>A0ABR0B2H4</accession>
<evidence type="ECO:0000313" key="2">
    <source>
        <dbReference type="Proteomes" id="UP001234178"/>
    </source>
</evidence>